<protein>
    <recommendedName>
        <fullName evidence="3">alpha-glucosidase</fullName>
        <ecNumber evidence="3">3.2.1.20</ecNumber>
    </recommendedName>
</protein>
<evidence type="ECO:0000256" key="4">
    <source>
        <dbReference type="ARBA" id="ARBA00023180"/>
    </source>
</evidence>
<dbReference type="SMART" id="SM00642">
    <property type="entry name" value="Aamy"/>
    <property type="match status" value="2"/>
</dbReference>
<feature type="domain" description="Glycosyl hydrolase family 13 catalytic" evidence="6">
    <location>
        <begin position="83"/>
        <end position="470"/>
    </location>
</feature>
<dbReference type="STRING" id="543379.A0A232ETT0"/>
<dbReference type="Gene3D" id="2.60.40.1180">
    <property type="entry name" value="Golgi alpha-mannosidase II"/>
    <property type="match status" value="2"/>
</dbReference>
<dbReference type="GO" id="GO:0004558">
    <property type="term" value="F:alpha-1,4-glucosidase activity"/>
    <property type="evidence" value="ECO:0007669"/>
    <property type="project" value="UniProtKB-EC"/>
</dbReference>
<comment type="caution">
    <text evidence="7">The sequence shown here is derived from an EMBL/GenBank/DDBJ whole genome shotgun (WGS) entry which is preliminary data.</text>
</comment>
<comment type="similarity">
    <text evidence="2">Belongs to the glycosyl hydrolase 13 family.</text>
</comment>
<evidence type="ECO:0000256" key="5">
    <source>
        <dbReference type="ARBA" id="ARBA00023295"/>
    </source>
</evidence>
<organism evidence="7 8">
    <name type="scientific">Trichomalopsis sarcophagae</name>
    <dbReference type="NCBI Taxonomy" id="543379"/>
    <lineage>
        <taxon>Eukaryota</taxon>
        <taxon>Metazoa</taxon>
        <taxon>Ecdysozoa</taxon>
        <taxon>Arthropoda</taxon>
        <taxon>Hexapoda</taxon>
        <taxon>Insecta</taxon>
        <taxon>Pterygota</taxon>
        <taxon>Neoptera</taxon>
        <taxon>Endopterygota</taxon>
        <taxon>Hymenoptera</taxon>
        <taxon>Apocrita</taxon>
        <taxon>Proctotrupomorpha</taxon>
        <taxon>Chalcidoidea</taxon>
        <taxon>Pteromalidae</taxon>
        <taxon>Pteromalinae</taxon>
        <taxon>Trichomalopsis</taxon>
    </lineage>
</organism>
<dbReference type="InterPro" id="IPR017853">
    <property type="entry name" value="GH"/>
</dbReference>
<keyword evidence="5" id="KW-0326">Glycosidase</keyword>
<feature type="domain" description="Glycosyl hydrolase family 13 catalytic" evidence="6">
    <location>
        <begin position="625"/>
        <end position="1012"/>
    </location>
</feature>
<dbReference type="InterPro" id="IPR006047">
    <property type="entry name" value="GH13_cat_dom"/>
</dbReference>
<dbReference type="AlphaFoldDB" id="A0A232ETT0"/>
<sequence length="1158" mass="132611">CLTFASQRSVNHALHHNKEHIDFSNAYAQKQATSFQYIKRKTGLAYQHSKMSLRLCCTILFIAGLAAGEIKNQGWWKNTVFYQIYPRSFMDSDNDGIGDLKGITKRLEHFAESGIGGIWLSPIYASPMVDFGYDISDFRAIDKTYGTMEDLEQLTTKARKLGVKVVLDFVPNHTSNEHPWFIKSYQGIGKYKDYYTWRRGRENNTQPPNNWLSYFSGSAWKYNATRDLWYFHQFEYRQPDLNFTNPNVRQEMEEILRFWLSKGIDGFRVDAVPHIFEKEGFPDEPLSHKPGVTSQNHNYLEHIYVKDDQRSYDLIKTWRKVLDDWSDSHNEDEKVIMTEAYASLDNTVKWYDYGSNIPFNFNFITNVDNSSKPSDFKKVIDDWITRTPSYGSANWVMGNHDNSRIATRYPGRADQMTMLAMILPGVAVTYYGEEIGMVDKLDITWEATQDPQACNSDPEHYRALTRDPNRTPFQWDDTKNAGFSKASTTWLPVNDNYKELNLAKQKLQQESHYKLYQTLTKLRSTSLALKNGTLDTVALNNDSVLAVIRKTADEAVVLLINFSNDSPQSVDVSEYLPNAKDATVKGASVGSGIEWGSIIKTSDVRLPSKASIVFAAQPNNTVFYQVYPRSFMDSNGDGIGDLKGITNKLEHFVESGIGGIWLSPIYASPMVDFGYDISDFRAIDKAYGTMEDLEQLTAKARKLGVKVVLDFVPNHTSNEHPWFIKSYQGIGKYKDYYTWRRGRDNNKQPPNNWISLFSGPAWTYNATRDLWYFHQFEYRQPELNYSNPNVRQEMEDVLRFWLSKGVDGFRVDAVPHLFEKEGLPDEPLSHKPGVSNQSDSYLEHIYVKDDPRSYDLIKTWRKLVDDWSDLHNEDEKVIMTEAYTNLDNTTKWYQYGSDIPFNFNLITEVDNTSKPLDFKKVIDDWMVRTPSTGSANWVMGNHDRSRIGTRYPGRADQMTMLAMILPGVAVTYYGEEIGMVDKLDITWEATQDPQACNTDPERYRAVTRDPNRTPFQWDDTKNAGFSNASTTWLPVNDNYKVLNLAKQKLQQESHYKLYQTLTKLRSTSLALKNGTLDTVVLNNNSVLAVIRKTADEAVVLLINFSNDSPQSVDVSEYLPNAKDATVKGASVGSGIKWGSTMNISDVRLPPKASIFLVR</sequence>
<name>A0A232ETT0_9HYME</name>
<dbReference type="InterPro" id="IPR013780">
    <property type="entry name" value="Glyco_hydro_b"/>
</dbReference>
<evidence type="ECO:0000256" key="1">
    <source>
        <dbReference type="ARBA" id="ARBA00001657"/>
    </source>
</evidence>
<dbReference type="PANTHER" id="PTHR10357">
    <property type="entry name" value="ALPHA-AMYLASE FAMILY MEMBER"/>
    <property type="match status" value="1"/>
</dbReference>
<dbReference type="PANTHER" id="PTHR10357:SF179">
    <property type="entry name" value="NEUTRAL AND BASIC AMINO ACID TRANSPORT PROTEIN RBAT"/>
    <property type="match status" value="1"/>
</dbReference>
<dbReference type="InterPro" id="IPR045857">
    <property type="entry name" value="O16G_dom_2"/>
</dbReference>
<keyword evidence="5" id="KW-0378">Hydrolase</keyword>
<dbReference type="GO" id="GO:0005975">
    <property type="term" value="P:carbohydrate metabolic process"/>
    <property type="evidence" value="ECO:0007669"/>
    <property type="project" value="InterPro"/>
</dbReference>
<comment type="catalytic activity">
    <reaction evidence="1">
        <text>Hydrolysis of terminal, non-reducing (1-&gt;4)-linked alpha-D-glucose residues with release of alpha-D-glucose.</text>
        <dbReference type="EC" id="3.2.1.20"/>
    </reaction>
</comment>
<proteinExistence type="inferred from homology"/>
<dbReference type="Pfam" id="PF00128">
    <property type="entry name" value="Alpha-amylase"/>
    <property type="match status" value="2"/>
</dbReference>
<reference evidence="7 8" key="1">
    <citation type="journal article" date="2017" name="Curr. Biol.">
        <title>The Evolution of Venom by Co-option of Single-Copy Genes.</title>
        <authorList>
            <person name="Martinson E.O."/>
            <person name="Mrinalini"/>
            <person name="Kelkar Y.D."/>
            <person name="Chang C.H."/>
            <person name="Werren J.H."/>
        </authorList>
    </citation>
    <scope>NUCLEOTIDE SEQUENCE [LARGE SCALE GENOMIC DNA]</scope>
    <source>
        <strain evidence="7 8">Alberta</strain>
        <tissue evidence="7">Whole body</tissue>
    </source>
</reference>
<evidence type="ECO:0000313" key="8">
    <source>
        <dbReference type="Proteomes" id="UP000215335"/>
    </source>
</evidence>
<accession>A0A232ETT0</accession>
<feature type="non-terminal residue" evidence="7">
    <location>
        <position position="1"/>
    </location>
</feature>
<gene>
    <name evidence="7" type="ORF">TSAR_001360</name>
</gene>
<dbReference type="CDD" id="cd11328">
    <property type="entry name" value="AmyAc_maltase"/>
    <property type="match status" value="2"/>
</dbReference>
<dbReference type="Gene3D" id="3.90.400.10">
    <property type="entry name" value="Oligo-1,6-glucosidase, Domain 2"/>
    <property type="match status" value="2"/>
</dbReference>
<dbReference type="Gene3D" id="3.20.20.80">
    <property type="entry name" value="Glycosidases"/>
    <property type="match status" value="2"/>
</dbReference>
<evidence type="ECO:0000256" key="2">
    <source>
        <dbReference type="ARBA" id="ARBA00008061"/>
    </source>
</evidence>
<evidence type="ECO:0000256" key="3">
    <source>
        <dbReference type="ARBA" id="ARBA00012741"/>
    </source>
</evidence>
<evidence type="ECO:0000259" key="6">
    <source>
        <dbReference type="SMART" id="SM00642"/>
    </source>
</evidence>
<keyword evidence="4" id="KW-0325">Glycoprotein</keyword>
<dbReference type="EC" id="3.2.1.20" evidence="3"/>
<dbReference type="EMBL" id="NNAY01002256">
    <property type="protein sequence ID" value="OXU21717.1"/>
    <property type="molecule type" value="Genomic_DNA"/>
</dbReference>
<dbReference type="OrthoDB" id="1740265at2759"/>
<keyword evidence="8" id="KW-1185">Reference proteome</keyword>
<dbReference type="FunFam" id="3.90.400.10:FF:000001">
    <property type="entry name" value="Maltase A3, isoform A"/>
    <property type="match status" value="1"/>
</dbReference>
<evidence type="ECO:0000313" key="7">
    <source>
        <dbReference type="EMBL" id="OXU21717.1"/>
    </source>
</evidence>
<dbReference type="SUPFAM" id="SSF51445">
    <property type="entry name" value="(Trans)glycosidases"/>
    <property type="match status" value="2"/>
</dbReference>
<dbReference type="Proteomes" id="UP000215335">
    <property type="component" value="Unassembled WGS sequence"/>
</dbReference>